<dbReference type="Pfam" id="PF14310">
    <property type="entry name" value="Fn3-like"/>
    <property type="match status" value="1"/>
</dbReference>
<dbReference type="AlphaFoldDB" id="A0A2G3E3K4"/>
<dbReference type="InterPro" id="IPR036962">
    <property type="entry name" value="Glyco_hydro_3_N_sf"/>
</dbReference>
<dbReference type="PRINTS" id="PR00133">
    <property type="entry name" value="GLHYDRLASE3"/>
</dbReference>
<reference evidence="4 5" key="1">
    <citation type="submission" date="2017-10" db="EMBL/GenBank/DDBJ databases">
        <title>Resolving the taxonomy of Roseburia spp., Eubacterium rectale and Agathobacter spp. through phylogenomic analysis.</title>
        <authorList>
            <person name="Sheridan P.O."/>
            <person name="Walker A.W."/>
            <person name="Duncan S.H."/>
            <person name="Scott K.P."/>
            <person name="Toole P.W.O."/>
            <person name="Luis P."/>
            <person name="Flint H.J."/>
        </authorList>
    </citation>
    <scope>NUCLEOTIDE SEQUENCE [LARGE SCALE GENOMIC DNA]</scope>
    <source>
        <strain evidence="4 5">JK623</strain>
    </source>
</reference>
<evidence type="ECO:0000313" key="5">
    <source>
        <dbReference type="Proteomes" id="UP000224563"/>
    </source>
</evidence>
<gene>
    <name evidence="4" type="ORF">CSX02_05555</name>
</gene>
<comment type="caution">
    <text evidence="4">The sequence shown here is derived from an EMBL/GenBank/DDBJ whole genome shotgun (WGS) entry which is preliminary data.</text>
</comment>
<dbReference type="Proteomes" id="UP000224563">
    <property type="component" value="Unassembled WGS sequence"/>
</dbReference>
<dbReference type="InterPro" id="IPR050288">
    <property type="entry name" value="Cellulose_deg_GH3"/>
</dbReference>
<dbReference type="SUPFAM" id="SSF51445">
    <property type="entry name" value="(Trans)glycosidases"/>
    <property type="match status" value="1"/>
</dbReference>
<dbReference type="RefSeq" id="WP_099385936.1">
    <property type="nucleotide sequence ID" value="NZ_JANSWH010000013.1"/>
</dbReference>
<dbReference type="InterPro" id="IPR001764">
    <property type="entry name" value="Glyco_hydro_3_N"/>
</dbReference>
<dbReference type="Gene3D" id="3.20.20.300">
    <property type="entry name" value="Glycoside hydrolase, family 3, N-terminal domain"/>
    <property type="match status" value="1"/>
</dbReference>
<evidence type="ECO:0000313" key="4">
    <source>
        <dbReference type="EMBL" id="PHU37872.1"/>
    </source>
</evidence>
<evidence type="ECO:0000256" key="2">
    <source>
        <dbReference type="ARBA" id="ARBA00022801"/>
    </source>
</evidence>
<dbReference type="SUPFAM" id="SSF52279">
    <property type="entry name" value="Beta-D-glucan exohydrolase, C-terminal domain"/>
    <property type="match status" value="1"/>
</dbReference>
<dbReference type="InterPro" id="IPR002772">
    <property type="entry name" value="Glyco_hydro_3_C"/>
</dbReference>
<comment type="similarity">
    <text evidence="1">Belongs to the glycosyl hydrolase 3 family.</text>
</comment>
<accession>A0A2G3E3K4</accession>
<dbReference type="InterPro" id="IPR017853">
    <property type="entry name" value="GH"/>
</dbReference>
<keyword evidence="2" id="KW-0378">Hydrolase</keyword>
<dbReference type="GO" id="GO:0005975">
    <property type="term" value="P:carbohydrate metabolic process"/>
    <property type="evidence" value="ECO:0007669"/>
    <property type="project" value="InterPro"/>
</dbReference>
<organism evidence="4 5">
    <name type="scientific">Agathobacter ruminis</name>
    <dbReference type="NCBI Taxonomy" id="1712665"/>
    <lineage>
        <taxon>Bacteria</taxon>
        <taxon>Bacillati</taxon>
        <taxon>Bacillota</taxon>
        <taxon>Clostridia</taxon>
        <taxon>Lachnospirales</taxon>
        <taxon>Lachnospiraceae</taxon>
        <taxon>Agathobacter</taxon>
    </lineage>
</organism>
<evidence type="ECO:0000256" key="1">
    <source>
        <dbReference type="ARBA" id="ARBA00005336"/>
    </source>
</evidence>
<dbReference type="Pfam" id="PF00933">
    <property type="entry name" value="Glyco_hydro_3"/>
    <property type="match status" value="1"/>
</dbReference>
<dbReference type="PANTHER" id="PTHR42715:SF10">
    <property type="entry name" value="BETA-GLUCOSIDASE"/>
    <property type="match status" value="1"/>
</dbReference>
<dbReference type="EMBL" id="PDYG01000025">
    <property type="protein sequence ID" value="PHU37872.1"/>
    <property type="molecule type" value="Genomic_DNA"/>
</dbReference>
<proteinExistence type="inferred from homology"/>
<dbReference type="GO" id="GO:0004553">
    <property type="term" value="F:hydrolase activity, hydrolyzing O-glycosyl compounds"/>
    <property type="evidence" value="ECO:0007669"/>
    <property type="project" value="InterPro"/>
</dbReference>
<name>A0A2G3E3K4_9FIRM</name>
<feature type="domain" description="Fibronectin type III-like" evidence="3">
    <location>
        <begin position="346"/>
        <end position="421"/>
    </location>
</feature>
<evidence type="ECO:0000259" key="3">
    <source>
        <dbReference type="SMART" id="SM01217"/>
    </source>
</evidence>
<dbReference type="Gene3D" id="3.40.50.1700">
    <property type="entry name" value="Glycoside hydrolase family 3 C-terminal domain"/>
    <property type="match status" value="1"/>
</dbReference>
<keyword evidence="5" id="KW-1185">Reference proteome</keyword>
<sequence>MNKWSRLLFQPSLPLDGDKRVTGSSEHIALSRKVAEEGMVLLKNDGILPLSKEKNLAVFGKAAVDYVKGGGGSGDVYCKYVHSLVDGLTARGALLYKPLIRFYEDELKTQYENGRCPGMTAEPALPKELIDGAAAFADTALIVINRFSGEGWDRSSIECNNEFNPWESETSMPKIAGQIFPDGDFYLTKEEITMIESVKERFGRVVAVLNIGGVIDLRWLNDDGINAALYMGQGGMEGGDAAAEILLGMINPSGRLVDTYAGSHEDYPSTAGFHESFDYVNYTEDIYVGYRYFMTVPGAKDKVIYPFGYGLSYTSFETSLLSASDADGSFIFNVKVTNTGDRAGKEVVQLYYSAPAGVLGKPVAELGDFAKTRELQPGESQMLTLSVSRYLMSSYDDLGKIADASYVLEKGRYDFYLAKDSLRLGDSVYSFENSEDIITSKLSHQLAPVELKERMLSDGSYEALPLGEHRDINESVIKKMEPGTEEALTPVVKMRDRFCLTTPFKKGVHILSEVAEGEISLDEFVDQLTVEEMIHLSGGQPNTGVANTFGFGNLPEYGVPSAMTADGPAGVRIAPETGILTTAFPCATLMASSWNTEILHAVGKAGGEELKENNLAVWLTPAINIHRSPLCGRNFEYYSEDPIVAGKMGAALVNGIQENHVGASVKHFCCNNKETNRKHSDSRVSERALREIYLKAFEIVVKESDPYTIMSAYNAVNGQRASESRDLLTGILKGEWGYKGMVTTDWWTRGEHYKEVNAGNDLKMGNGFDERLIEADKLGALDHDQLKANVKRILATILKFD</sequence>
<reference evidence="4 5" key="2">
    <citation type="submission" date="2017-10" db="EMBL/GenBank/DDBJ databases">
        <authorList>
            <person name="Banno H."/>
            <person name="Chua N.-H."/>
        </authorList>
    </citation>
    <scope>NUCLEOTIDE SEQUENCE [LARGE SCALE GENOMIC DNA]</scope>
    <source>
        <strain evidence="4 5">JK623</strain>
    </source>
</reference>
<dbReference type="Gene3D" id="2.60.40.10">
    <property type="entry name" value="Immunoglobulins"/>
    <property type="match status" value="1"/>
</dbReference>
<dbReference type="InterPro" id="IPR036881">
    <property type="entry name" value="Glyco_hydro_3_C_sf"/>
</dbReference>
<dbReference type="InterPro" id="IPR013783">
    <property type="entry name" value="Ig-like_fold"/>
</dbReference>
<dbReference type="Pfam" id="PF01915">
    <property type="entry name" value="Glyco_hydro_3_C"/>
    <property type="match status" value="1"/>
</dbReference>
<dbReference type="SMART" id="SM01217">
    <property type="entry name" value="Fn3_like"/>
    <property type="match status" value="1"/>
</dbReference>
<protein>
    <submittedName>
        <fullName evidence="4">Beta-glucosidase</fullName>
    </submittedName>
</protein>
<dbReference type="InterPro" id="IPR026891">
    <property type="entry name" value="Fn3-like"/>
</dbReference>
<dbReference type="PANTHER" id="PTHR42715">
    <property type="entry name" value="BETA-GLUCOSIDASE"/>
    <property type="match status" value="1"/>
</dbReference>